<dbReference type="RefSeq" id="WP_267887704.1">
    <property type="nucleotide sequence ID" value="NZ_JABXWF010000002.1"/>
</dbReference>
<keyword evidence="3" id="KW-1185">Reference proteome</keyword>
<reference evidence="2 3" key="1">
    <citation type="journal article" date="2023" name="Microb. Genom.">
        <title>Mesoterricola silvestris gen. nov., sp. nov., Mesoterricola sediminis sp. nov., Geothrix oryzae sp. nov., Geothrix edaphica sp. nov., Geothrix rubra sp. nov., and Geothrix limicola sp. nov., six novel members of Acidobacteriota isolated from soils.</title>
        <authorList>
            <person name="Weisberg A.J."/>
            <person name="Pearce E."/>
            <person name="Kramer C.G."/>
            <person name="Chang J.H."/>
            <person name="Clarke C.R."/>
        </authorList>
    </citation>
    <scope>NUCLEOTIDE SEQUENCE [LARGE SCALE GENOMIC DNA]</scope>
    <source>
        <strain evidence="2 3">NE20-4-1</strain>
    </source>
</reference>
<feature type="domain" description="MmyB-like transcription regulator ligand binding" evidence="1">
    <location>
        <begin position="10"/>
        <end position="50"/>
    </location>
</feature>
<organism evidence="2 3">
    <name type="scientific">Streptomyces caniscabiei</name>
    <dbReference type="NCBI Taxonomy" id="2746961"/>
    <lineage>
        <taxon>Bacteria</taxon>
        <taxon>Bacillati</taxon>
        <taxon>Actinomycetota</taxon>
        <taxon>Actinomycetes</taxon>
        <taxon>Kitasatosporales</taxon>
        <taxon>Streptomycetaceae</taxon>
        <taxon>Streptomyces</taxon>
    </lineage>
</organism>
<name>A0ABU4MV08_9ACTN</name>
<accession>A0ABU4MV08</accession>
<proteinExistence type="predicted"/>
<dbReference type="Proteomes" id="UP001282474">
    <property type="component" value="Unassembled WGS sequence"/>
</dbReference>
<evidence type="ECO:0000259" key="1">
    <source>
        <dbReference type="Pfam" id="PF17765"/>
    </source>
</evidence>
<gene>
    <name evidence="2" type="ORF">PV383_29650</name>
</gene>
<dbReference type="Gene3D" id="3.30.450.180">
    <property type="match status" value="1"/>
</dbReference>
<sequence length="61" mass="7082">MPGAWRWCQHLHHPIVGDLTLDYLVPAVEDDPEQTLTVYTTEPATRARRRRRCARAGGQRR</sequence>
<dbReference type="InterPro" id="IPR041413">
    <property type="entry name" value="MLTR_LBD"/>
</dbReference>
<dbReference type="Pfam" id="PF17765">
    <property type="entry name" value="MLTR_LBD"/>
    <property type="match status" value="1"/>
</dbReference>
<dbReference type="EMBL" id="JARAWJ010000026">
    <property type="protein sequence ID" value="MDX3041328.1"/>
    <property type="molecule type" value="Genomic_DNA"/>
</dbReference>
<evidence type="ECO:0000313" key="2">
    <source>
        <dbReference type="EMBL" id="MDX3041328.1"/>
    </source>
</evidence>
<evidence type="ECO:0000313" key="3">
    <source>
        <dbReference type="Proteomes" id="UP001282474"/>
    </source>
</evidence>
<comment type="caution">
    <text evidence="2">The sequence shown here is derived from an EMBL/GenBank/DDBJ whole genome shotgun (WGS) entry which is preliminary data.</text>
</comment>
<protein>
    <recommendedName>
        <fullName evidence="1">MmyB-like transcription regulator ligand binding domain-containing protein</fullName>
    </recommendedName>
</protein>